<dbReference type="InterPro" id="IPR033113">
    <property type="entry name" value="PLA2_histidine"/>
</dbReference>
<dbReference type="GO" id="GO:0005576">
    <property type="term" value="C:extracellular region"/>
    <property type="evidence" value="ECO:0007669"/>
    <property type="project" value="UniProtKB-SubCell"/>
</dbReference>
<evidence type="ECO:0000256" key="6">
    <source>
        <dbReference type="PIRSR" id="PIRSR601211-3"/>
    </source>
</evidence>
<dbReference type="Proteomes" id="UP001249851">
    <property type="component" value="Unassembled WGS sequence"/>
</dbReference>
<dbReference type="EC" id="3.1.1.4" evidence="8"/>
<dbReference type="InterPro" id="IPR001211">
    <property type="entry name" value="PLA2"/>
</dbReference>
<dbReference type="GO" id="GO:0016042">
    <property type="term" value="P:lipid catabolic process"/>
    <property type="evidence" value="ECO:0007669"/>
    <property type="project" value="InterPro"/>
</dbReference>
<protein>
    <recommendedName>
        <fullName evidence="8">Phospholipase A2</fullName>
        <ecNumber evidence="8">3.1.1.4</ecNumber>
    </recommendedName>
</protein>
<dbReference type="GO" id="GO:0047498">
    <property type="term" value="F:calcium-dependent phospholipase A2 activity"/>
    <property type="evidence" value="ECO:0007669"/>
    <property type="project" value="TreeGrafter"/>
</dbReference>
<feature type="chain" id="PRO_5041765594" description="Phospholipase A2" evidence="8">
    <location>
        <begin position="18"/>
        <end position="172"/>
    </location>
</feature>
<accession>A0AAD9V8D6</accession>
<gene>
    <name evidence="10" type="ORF">P5673_010994</name>
</gene>
<feature type="signal peptide" evidence="8">
    <location>
        <begin position="1"/>
        <end position="17"/>
    </location>
</feature>
<dbReference type="Pfam" id="PF00068">
    <property type="entry name" value="Phospholip_A2_1"/>
    <property type="match status" value="1"/>
</dbReference>
<feature type="domain" description="Phospholipase A2-like central" evidence="9">
    <location>
        <begin position="51"/>
        <end position="172"/>
    </location>
</feature>
<dbReference type="PANTHER" id="PTHR11716:SF51">
    <property type="entry name" value="PHOSPHOLIPASE A2"/>
    <property type="match status" value="1"/>
</dbReference>
<reference evidence="10" key="2">
    <citation type="journal article" date="2023" name="Science">
        <title>Genomic signatures of disease resistance in endangered staghorn corals.</title>
        <authorList>
            <person name="Vollmer S.V."/>
            <person name="Selwyn J.D."/>
            <person name="Despard B.A."/>
            <person name="Roesel C.L."/>
        </authorList>
    </citation>
    <scope>NUCLEOTIDE SEQUENCE</scope>
    <source>
        <strain evidence="10">K2</strain>
    </source>
</reference>
<evidence type="ECO:0000256" key="4">
    <source>
        <dbReference type="PIRSR" id="PIRSR601211-1"/>
    </source>
</evidence>
<dbReference type="GO" id="GO:0006644">
    <property type="term" value="P:phospholipid metabolic process"/>
    <property type="evidence" value="ECO:0007669"/>
    <property type="project" value="InterPro"/>
</dbReference>
<feature type="disulfide bond" evidence="6">
    <location>
        <begin position="109"/>
        <end position="140"/>
    </location>
</feature>
<dbReference type="InterPro" id="IPR036444">
    <property type="entry name" value="PLipase_A2_dom_sf"/>
</dbReference>
<dbReference type="EMBL" id="JARQWQ010000020">
    <property type="protein sequence ID" value="KAK2565083.1"/>
    <property type="molecule type" value="Genomic_DNA"/>
</dbReference>
<feature type="disulfide bond" evidence="6">
    <location>
        <begin position="99"/>
        <end position="147"/>
    </location>
</feature>
<feature type="active site" evidence="4">
    <location>
        <position position="96"/>
    </location>
</feature>
<comment type="cofactor">
    <cofactor evidence="5">
        <name>Ca(2+)</name>
        <dbReference type="ChEBI" id="CHEBI:29108"/>
    </cofactor>
    <text evidence="5">Binds 1 Ca(2+) ion per subunit.</text>
</comment>
<keyword evidence="3 6" id="KW-1015">Disulfide bond</keyword>
<feature type="binding site" evidence="5">
    <location>
        <position position="76"/>
    </location>
    <ligand>
        <name>Ca(2+)</name>
        <dbReference type="ChEBI" id="CHEBI:29108"/>
    </ligand>
</feature>
<evidence type="ECO:0000256" key="5">
    <source>
        <dbReference type="PIRSR" id="PIRSR601211-2"/>
    </source>
</evidence>
<evidence type="ECO:0000313" key="10">
    <source>
        <dbReference type="EMBL" id="KAK2565083.1"/>
    </source>
</evidence>
<evidence type="ECO:0000259" key="9">
    <source>
        <dbReference type="SMART" id="SM00085"/>
    </source>
</evidence>
<dbReference type="SMART" id="SM00085">
    <property type="entry name" value="PA2c"/>
    <property type="match status" value="1"/>
</dbReference>
<dbReference type="CDD" id="cd00125">
    <property type="entry name" value="PLA2c"/>
    <property type="match status" value="1"/>
</dbReference>
<dbReference type="GO" id="GO:0005543">
    <property type="term" value="F:phospholipid binding"/>
    <property type="evidence" value="ECO:0007669"/>
    <property type="project" value="TreeGrafter"/>
</dbReference>
<dbReference type="PANTHER" id="PTHR11716">
    <property type="entry name" value="PHOSPHOLIPASE A2 FAMILY MEMBER"/>
    <property type="match status" value="1"/>
</dbReference>
<evidence type="ECO:0000256" key="1">
    <source>
        <dbReference type="ARBA" id="ARBA00004613"/>
    </source>
</evidence>
<feature type="binding site" evidence="5">
    <location>
        <position position="78"/>
    </location>
    <ligand>
        <name>Ca(2+)</name>
        <dbReference type="ChEBI" id="CHEBI:29108"/>
    </ligand>
</feature>
<keyword evidence="5" id="KW-0479">Metal-binding</keyword>
<dbReference type="InterPro" id="IPR016090">
    <property type="entry name" value="PLA2-like_dom"/>
</dbReference>
<keyword evidence="11" id="KW-1185">Reference proteome</keyword>
<keyword evidence="8" id="KW-0378">Hydrolase</keyword>
<dbReference type="GO" id="GO:0050482">
    <property type="term" value="P:arachidonate secretion"/>
    <property type="evidence" value="ECO:0007669"/>
    <property type="project" value="InterPro"/>
</dbReference>
<keyword evidence="8" id="KW-0443">Lipid metabolism</keyword>
<proteinExistence type="inferred from homology"/>
<dbReference type="PROSITE" id="PS00118">
    <property type="entry name" value="PA2_HIS"/>
    <property type="match status" value="1"/>
</dbReference>
<evidence type="ECO:0000256" key="3">
    <source>
        <dbReference type="ARBA" id="ARBA00023157"/>
    </source>
</evidence>
<evidence type="ECO:0000256" key="8">
    <source>
        <dbReference type="RuleBase" id="RU361236"/>
    </source>
</evidence>
<dbReference type="PRINTS" id="PR00389">
    <property type="entry name" value="PHPHLIPASEA2"/>
</dbReference>
<name>A0AAD9V8D6_ACRCE</name>
<feature type="binding site" evidence="5">
    <location>
        <position position="97"/>
    </location>
    <ligand>
        <name>Ca(2+)</name>
        <dbReference type="ChEBI" id="CHEBI:29108"/>
    </ligand>
</feature>
<dbReference type="Gene3D" id="1.20.90.10">
    <property type="entry name" value="Phospholipase A2 domain"/>
    <property type="match status" value="1"/>
</dbReference>
<dbReference type="GO" id="GO:0005509">
    <property type="term" value="F:calcium ion binding"/>
    <property type="evidence" value="ECO:0007669"/>
    <property type="project" value="InterPro"/>
</dbReference>
<organism evidence="10 11">
    <name type="scientific">Acropora cervicornis</name>
    <name type="common">Staghorn coral</name>
    <dbReference type="NCBI Taxonomy" id="6130"/>
    <lineage>
        <taxon>Eukaryota</taxon>
        <taxon>Metazoa</taxon>
        <taxon>Cnidaria</taxon>
        <taxon>Anthozoa</taxon>
        <taxon>Hexacorallia</taxon>
        <taxon>Scleractinia</taxon>
        <taxon>Astrocoeniina</taxon>
        <taxon>Acroporidae</taxon>
        <taxon>Acropora</taxon>
    </lineage>
</organism>
<dbReference type="SUPFAM" id="SSF48619">
    <property type="entry name" value="Phospholipase A2, PLA2"/>
    <property type="match status" value="1"/>
</dbReference>
<keyword evidence="2 8" id="KW-0964">Secreted</keyword>
<comment type="catalytic activity">
    <reaction evidence="8">
        <text>a 1,2-diacyl-sn-glycero-3-phosphocholine + H2O = a 1-acyl-sn-glycero-3-phosphocholine + a fatty acid + H(+)</text>
        <dbReference type="Rhea" id="RHEA:15801"/>
        <dbReference type="ChEBI" id="CHEBI:15377"/>
        <dbReference type="ChEBI" id="CHEBI:15378"/>
        <dbReference type="ChEBI" id="CHEBI:28868"/>
        <dbReference type="ChEBI" id="CHEBI:57643"/>
        <dbReference type="ChEBI" id="CHEBI:58168"/>
        <dbReference type="EC" id="3.1.1.4"/>
    </reaction>
</comment>
<dbReference type="AlphaFoldDB" id="A0AAD9V8D6"/>
<evidence type="ECO:0000256" key="7">
    <source>
        <dbReference type="RuleBase" id="RU003654"/>
    </source>
</evidence>
<keyword evidence="5 8" id="KW-0106">Calcium</keyword>
<evidence type="ECO:0000313" key="11">
    <source>
        <dbReference type="Proteomes" id="UP001249851"/>
    </source>
</evidence>
<keyword evidence="8" id="KW-0732">Signal</keyword>
<reference evidence="10" key="1">
    <citation type="journal article" date="2023" name="G3 (Bethesda)">
        <title>Whole genome assembly and annotation of the endangered Caribbean coral Acropora cervicornis.</title>
        <authorList>
            <person name="Selwyn J.D."/>
            <person name="Vollmer S.V."/>
        </authorList>
    </citation>
    <scope>NUCLEOTIDE SEQUENCE</scope>
    <source>
        <strain evidence="10">K2</strain>
    </source>
</reference>
<comment type="caution">
    <text evidence="10">The sequence shown here is derived from an EMBL/GenBank/DDBJ whole genome shotgun (WGS) entry which is preliminary data.</text>
</comment>
<feature type="disulfide bond" evidence="6">
    <location>
        <begin position="92"/>
        <end position="154"/>
    </location>
</feature>
<feature type="disulfide bond" evidence="6">
    <location>
        <begin position="128"/>
        <end position="145"/>
    </location>
</feature>
<comment type="similarity">
    <text evidence="7">Belongs to the phospholipase A2 family.</text>
</comment>
<evidence type="ECO:0000256" key="2">
    <source>
        <dbReference type="ARBA" id="ARBA00022525"/>
    </source>
</evidence>
<feature type="binding site" evidence="5">
    <location>
        <position position="80"/>
    </location>
    <ligand>
        <name>Ca(2+)</name>
        <dbReference type="ChEBI" id="CHEBI:29108"/>
    </ligand>
</feature>
<comment type="subcellular location">
    <subcellularLocation>
        <location evidence="1 8">Secreted</location>
    </subcellularLocation>
</comment>
<feature type="disulfide bond" evidence="6">
    <location>
        <begin position="77"/>
        <end position="93"/>
    </location>
</feature>
<sequence length="172" mass="19433">MQRVTVVLIFVIGCTFSFPSRTVDQETEKRVKTLSSVQANQDSPIVSSSRSLIQFGLMIACHVGRNPLEYVGYGCYCGIGGEGVPKDQTDRCCQQHDQCYNSVIASGVCPLDIAVYLMPYKRKNCYECETASYYWFYGECRETLCKCDSEAVQCFKRSKFNPALILYPQDKC</sequence>
<feature type="active site" evidence="4">
    <location>
        <position position="148"/>
    </location>
</feature>